<keyword evidence="1" id="KW-0472">Membrane</keyword>
<evidence type="ECO:0000313" key="4">
    <source>
        <dbReference type="Proteomes" id="UP000247932"/>
    </source>
</evidence>
<dbReference type="SMART" id="SM00912">
    <property type="entry name" value="Haemagg_act"/>
    <property type="match status" value="1"/>
</dbReference>
<dbReference type="InterPro" id="IPR012334">
    <property type="entry name" value="Pectin_lyas_fold"/>
</dbReference>
<dbReference type="AlphaFoldDB" id="A0A2V4E6K9"/>
<protein>
    <recommendedName>
        <fullName evidence="2">Filamentous haemagglutinin FhaB/tRNA nuclease CdiA-like TPS domain-containing protein</fullName>
    </recommendedName>
</protein>
<dbReference type="InterPro" id="IPR008638">
    <property type="entry name" value="FhaB/CdiA-like_TPS"/>
</dbReference>
<proteinExistence type="predicted"/>
<dbReference type="RefSeq" id="WP_110432837.1">
    <property type="nucleotide sequence ID" value="NZ_QGLR01000007.1"/>
</dbReference>
<accession>A0A2V4E6K9</accession>
<sequence length="954" mass="103527">MNKNLYRIIFNKARGLLVVVSEKAKSHHMISSSNQKIKGDKVLHSKKTGTLKQLVFLTYVALGMISVVETSFAGGIVVDQSSNQNQRPTIHELGNGTTQVDIASPTRGGVSHNKFTQFDVAKDGVILNNSASSSNTQLAGNIKGNQYLQSSAKVILNEVNSKNPSQLNGYIEVAGQKAQVVVANAAGITCNGCGFINANRATLTTGKPIIENGELKGYEVQNGKIEIAGRGYRSSEQNYTDLIARTVSINAGLWTDNDLNIVTGKNKVNVDLTRIEKNGADSVSGRPEFGLDVSALGGMYAGKIKMVGTELGVGVRNQGKIWTNAGAIQISSEGKISNHNSISSVNDIVIKSENGIENHGNIESKKNITFTSRKETKNVGSIKAKDDISFSAGEWTGNDGQITADKTIYATGENFTNGATGKVYARDMNLKTNLVRNQGNLTATNNIDIKSRTVSNLSTMSAGENIKIQSELLDNSFNPGTIIEAKNITLDGDYFKNYGEVNATDNLIVRQTKVANYNRLASVNKLEVNAKEIYNSYGSNDGSRKGGVISSNDVSVKTDKLENGNIINANKQLDIVSHYVENYKNLTAGEQLNLNVESLNNDWNGEIIAKDINIQSIDIKNDGKLHSRNQQKIDAGKLINQGIVTSDNNFIANIDNLENRNNAIIQAKNVSLKGDNLINTAEISANDLLSINVKLISNQKTLSSSRTVDINSDTLKNDLSAEILSDNLIVLRGNYITNLGDIKSKNVIKINADKEFYNRGWNVVNSVVTGLVQGEDVNIIAAKVSNEGQLTGWNYIRIKDDYFINNWNGKINGNNININSYSFDNYGLVKAKDNVNIDATNVYNATSMISDYLFTLNALGTFKNDTNAQIVANWQADFSGTNIDNFGKITTGHAININATKIYNNGLLSSNIHLRLTGDKFTNDYAGTVSTETVTANVGYFNNLGNIRGTIVNP</sequence>
<dbReference type="Proteomes" id="UP000247932">
    <property type="component" value="Unassembled WGS sequence"/>
</dbReference>
<comment type="caution">
    <text evidence="3">The sequence shown here is derived from an EMBL/GenBank/DDBJ whole genome shotgun (WGS) entry which is preliminary data.</text>
</comment>
<dbReference type="EMBL" id="QGLR01000007">
    <property type="protein sequence ID" value="PXZ08193.1"/>
    <property type="molecule type" value="Genomic_DNA"/>
</dbReference>
<reference evidence="3 4" key="1">
    <citation type="submission" date="2018-05" db="EMBL/GenBank/DDBJ databases">
        <title>Reference genomes for bee gut microbiota database.</title>
        <authorList>
            <person name="Ellegaard K.M."/>
        </authorList>
    </citation>
    <scope>NUCLEOTIDE SEQUENCE [LARGE SCALE GENOMIC DNA]</scope>
    <source>
        <strain evidence="3 4">ESL0182</strain>
    </source>
</reference>
<name>A0A2V4E6K9_9GAMM</name>
<keyword evidence="4" id="KW-1185">Reference proteome</keyword>
<dbReference type="SUPFAM" id="SSF51126">
    <property type="entry name" value="Pectin lyase-like"/>
    <property type="match status" value="1"/>
</dbReference>
<keyword evidence="1" id="KW-1133">Transmembrane helix</keyword>
<gene>
    <name evidence="3" type="ORF">DKK70_03505</name>
</gene>
<dbReference type="Pfam" id="PF05860">
    <property type="entry name" value="TPS"/>
    <property type="match status" value="1"/>
</dbReference>
<evidence type="ECO:0000259" key="2">
    <source>
        <dbReference type="SMART" id="SM00912"/>
    </source>
</evidence>
<dbReference type="InterPro" id="IPR024973">
    <property type="entry name" value="ESPR"/>
</dbReference>
<keyword evidence="1" id="KW-0812">Transmembrane</keyword>
<evidence type="ECO:0000256" key="1">
    <source>
        <dbReference type="SAM" id="Phobius"/>
    </source>
</evidence>
<dbReference type="OrthoDB" id="6277992at2"/>
<dbReference type="Pfam" id="PF13018">
    <property type="entry name" value="ESPR"/>
    <property type="match status" value="1"/>
</dbReference>
<feature type="transmembrane region" description="Helical" evidence="1">
    <location>
        <begin position="54"/>
        <end position="78"/>
    </location>
</feature>
<organism evidence="3 4">
    <name type="scientific">Gilliamella apicola</name>
    <dbReference type="NCBI Taxonomy" id="1196095"/>
    <lineage>
        <taxon>Bacteria</taxon>
        <taxon>Pseudomonadati</taxon>
        <taxon>Pseudomonadota</taxon>
        <taxon>Gammaproteobacteria</taxon>
        <taxon>Orbales</taxon>
        <taxon>Orbaceae</taxon>
        <taxon>Gilliamella</taxon>
    </lineage>
</organism>
<evidence type="ECO:0000313" key="3">
    <source>
        <dbReference type="EMBL" id="PXZ08193.1"/>
    </source>
</evidence>
<dbReference type="Gene3D" id="2.160.20.10">
    <property type="entry name" value="Single-stranded right-handed beta-helix, Pectin lyase-like"/>
    <property type="match status" value="1"/>
</dbReference>
<feature type="domain" description="Filamentous haemagglutinin FhaB/tRNA nuclease CdiA-like TPS" evidence="2">
    <location>
        <begin position="94"/>
        <end position="213"/>
    </location>
</feature>
<dbReference type="InterPro" id="IPR011050">
    <property type="entry name" value="Pectin_lyase_fold/virulence"/>
</dbReference>
<dbReference type="NCBIfam" id="TIGR01901">
    <property type="entry name" value="adhes_NPXG"/>
    <property type="match status" value="1"/>
</dbReference>